<dbReference type="GO" id="GO:0009570">
    <property type="term" value="C:chloroplast stroma"/>
    <property type="evidence" value="ECO:0007669"/>
    <property type="project" value="TreeGrafter"/>
</dbReference>
<evidence type="ECO:0000256" key="5">
    <source>
        <dbReference type="ARBA" id="ARBA00023004"/>
    </source>
</evidence>
<proteinExistence type="inferred from homology"/>
<evidence type="ECO:0000256" key="2">
    <source>
        <dbReference type="ARBA" id="ARBA00006787"/>
    </source>
</evidence>
<dbReference type="EMBL" id="JACGCM010000938">
    <property type="protein sequence ID" value="KAF6164207.1"/>
    <property type="molecule type" value="Genomic_DNA"/>
</dbReference>
<keyword evidence="4" id="KW-0223">Dioxygenase</keyword>
<dbReference type="PANTHER" id="PTHR10543:SF142">
    <property type="entry name" value="OS06G0162550 PROTEIN"/>
    <property type="match status" value="1"/>
</dbReference>
<dbReference type="GO" id="GO:0010436">
    <property type="term" value="F:carotenoid dioxygenase activity"/>
    <property type="evidence" value="ECO:0007669"/>
    <property type="project" value="TreeGrafter"/>
</dbReference>
<sequence length="203" mass="23164">MFFWFAANGNKLVHKVDLKFNRGSLNHDMGVTKQLIKFCKGNYARIGVMPRYGDANSVKWFDIEPHCMFHILNFFEDGDEIVVRRFRSVEAIIPGPDFGSNKFECFSKGFKPMSTSEAGTTKYGKLAKLYLDEPPTRPSKEDGLVKVEYHNLDENTFCSGAVFVPKDGSLEEDDGWITSFVHNEETNISQVWYLSLELNRVGL</sequence>
<protein>
    <submittedName>
        <fullName evidence="6">Uncharacterized protein</fullName>
    </submittedName>
</protein>
<evidence type="ECO:0000256" key="4">
    <source>
        <dbReference type="ARBA" id="ARBA00022964"/>
    </source>
</evidence>
<dbReference type="OrthoDB" id="1069523at2759"/>
<keyword evidence="4" id="KW-0560">Oxidoreductase</keyword>
<gene>
    <name evidence="6" type="ORF">GIB67_010177</name>
</gene>
<organism evidence="6 7">
    <name type="scientific">Kingdonia uniflora</name>
    <dbReference type="NCBI Taxonomy" id="39325"/>
    <lineage>
        <taxon>Eukaryota</taxon>
        <taxon>Viridiplantae</taxon>
        <taxon>Streptophyta</taxon>
        <taxon>Embryophyta</taxon>
        <taxon>Tracheophyta</taxon>
        <taxon>Spermatophyta</taxon>
        <taxon>Magnoliopsida</taxon>
        <taxon>Ranunculales</taxon>
        <taxon>Circaeasteraceae</taxon>
        <taxon>Kingdonia</taxon>
    </lineage>
</organism>
<comment type="caution">
    <text evidence="6">The sequence shown here is derived from an EMBL/GenBank/DDBJ whole genome shotgun (WGS) entry which is preliminary data.</text>
</comment>
<reference evidence="6 7" key="1">
    <citation type="journal article" date="2020" name="IScience">
        <title>Genome Sequencing of the Endangered Kingdonia uniflora (Circaeasteraceae, Ranunculales) Reveals Potential Mechanisms of Evolutionary Specialization.</title>
        <authorList>
            <person name="Sun Y."/>
            <person name="Deng T."/>
            <person name="Zhang A."/>
            <person name="Moore M.J."/>
            <person name="Landis J.B."/>
            <person name="Lin N."/>
            <person name="Zhang H."/>
            <person name="Zhang X."/>
            <person name="Huang J."/>
            <person name="Zhang X."/>
            <person name="Sun H."/>
            <person name="Wang H."/>
        </authorList>
    </citation>
    <scope>NUCLEOTIDE SEQUENCE [LARGE SCALE GENOMIC DNA]</scope>
    <source>
        <strain evidence="6">TB1705</strain>
        <tissue evidence="6">Leaf</tissue>
    </source>
</reference>
<keyword evidence="3" id="KW-0479">Metal-binding</keyword>
<dbReference type="Pfam" id="PF03055">
    <property type="entry name" value="RPE65"/>
    <property type="match status" value="2"/>
</dbReference>
<dbReference type="AlphaFoldDB" id="A0A7J7NAN9"/>
<dbReference type="PANTHER" id="PTHR10543">
    <property type="entry name" value="BETA-CAROTENE DIOXYGENASE"/>
    <property type="match status" value="1"/>
</dbReference>
<evidence type="ECO:0000313" key="6">
    <source>
        <dbReference type="EMBL" id="KAF6164207.1"/>
    </source>
</evidence>
<evidence type="ECO:0000256" key="3">
    <source>
        <dbReference type="ARBA" id="ARBA00022723"/>
    </source>
</evidence>
<accession>A0A7J7NAN9</accession>
<keyword evidence="7" id="KW-1185">Reference proteome</keyword>
<dbReference type="Proteomes" id="UP000541444">
    <property type="component" value="Unassembled WGS sequence"/>
</dbReference>
<evidence type="ECO:0000256" key="1">
    <source>
        <dbReference type="ARBA" id="ARBA00001954"/>
    </source>
</evidence>
<comment type="similarity">
    <text evidence="2">Belongs to the carotenoid oxygenase family.</text>
</comment>
<dbReference type="InterPro" id="IPR004294">
    <property type="entry name" value="Carotenoid_Oase"/>
</dbReference>
<evidence type="ECO:0000313" key="7">
    <source>
        <dbReference type="Proteomes" id="UP000541444"/>
    </source>
</evidence>
<keyword evidence="5" id="KW-0408">Iron</keyword>
<name>A0A7J7NAN9_9MAGN</name>
<dbReference type="GO" id="GO:0016121">
    <property type="term" value="P:carotene catabolic process"/>
    <property type="evidence" value="ECO:0007669"/>
    <property type="project" value="TreeGrafter"/>
</dbReference>
<dbReference type="GO" id="GO:0046872">
    <property type="term" value="F:metal ion binding"/>
    <property type="evidence" value="ECO:0007669"/>
    <property type="project" value="UniProtKB-KW"/>
</dbReference>
<comment type="cofactor">
    <cofactor evidence="1">
        <name>Fe(2+)</name>
        <dbReference type="ChEBI" id="CHEBI:29033"/>
    </cofactor>
</comment>